<evidence type="ECO:0000313" key="3">
    <source>
        <dbReference type="Proteomes" id="UP000324222"/>
    </source>
</evidence>
<evidence type="ECO:0000256" key="1">
    <source>
        <dbReference type="SAM" id="MobiDB-lite"/>
    </source>
</evidence>
<comment type="caution">
    <text evidence="2">The sequence shown here is derived from an EMBL/GenBank/DDBJ whole genome shotgun (WGS) entry which is preliminary data.</text>
</comment>
<feature type="compositionally biased region" description="Pro residues" evidence="1">
    <location>
        <begin position="190"/>
        <end position="217"/>
    </location>
</feature>
<proteinExistence type="predicted"/>
<dbReference type="EMBL" id="VSRR010000223">
    <property type="protein sequence ID" value="MPC12569.1"/>
    <property type="molecule type" value="Genomic_DNA"/>
</dbReference>
<evidence type="ECO:0000313" key="2">
    <source>
        <dbReference type="EMBL" id="MPC12569.1"/>
    </source>
</evidence>
<accession>A0A5B7CSW5</accession>
<dbReference type="AlphaFoldDB" id="A0A5B7CSW5"/>
<gene>
    <name evidence="2" type="ORF">E2C01_005269</name>
</gene>
<dbReference type="Proteomes" id="UP000324222">
    <property type="component" value="Unassembled WGS sequence"/>
</dbReference>
<name>A0A5B7CSW5_PORTR</name>
<feature type="region of interest" description="Disordered" evidence="1">
    <location>
        <begin position="189"/>
        <end position="217"/>
    </location>
</feature>
<sequence>MCVSPADEEKGYTRGNVNVRLRRRWYHDNSVCAVNTVASCFSWEDLTLEILEEVIQYTLTKADTCTPLSLILYYRSGRLSRTLLQQAITAAVPQELVAVSLVPVLASLFSFSFGSLFSVSPIHFFTLPSRSPLANCTFSSQYTAFLFSLPTFALVTPLSFPPVSLSTITDTKTSFSCVSSSDLCCKVLSSPPPPPPPPPTPLSPPLPQGSLQLPPPPPAPAPFRLAQQCGKAVGSVRKPGTVGGVALGCLTLALLNTGLWNPKHPSFFLAVGSSSKSQLS</sequence>
<protein>
    <submittedName>
        <fullName evidence="2">Uncharacterized protein</fullName>
    </submittedName>
</protein>
<organism evidence="2 3">
    <name type="scientific">Portunus trituberculatus</name>
    <name type="common">Swimming crab</name>
    <name type="synonym">Neptunus trituberculatus</name>
    <dbReference type="NCBI Taxonomy" id="210409"/>
    <lineage>
        <taxon>Eukaryota</taxon>
        <taxon>Metazoa</taxon>
        <taxon>Ecdysozoa</taxon>
        <taxon>Arthropoda</taxon>
        <taxon>Crustacea</taxon>
        <taxon>Multicrustacea</taxon>
        <taxon>Malacostraca</taxon>
        <taxon>Eumalacostraca</taxon>
        <taxon>Eucarida</taxon>
        <taxon>Decapoda</taxon>
        <taxon>Pleocyemata</taxon>
        <taxon>Brachyura</taxon>
        <taxon>Eubrachyura</taxon>
        <taxon>Portunoidea</taxon>
        <taxon>Portunidae</taxon>
        <taxon>Portuninae</taxon>
        <taxon>Portunus</taxon>
    </lineage>
</organism>
<dbReference type="OrthoDB" id="686384at2759"/>
<reference evidence="2 3" key="1">
    <citation type="submission" date="2019-05" db="EMBL/GenBank/DDBJ databases">
        <title>Another draft genome of Portunus trituberculatus and its Hox gene families provides insights of decapod evolution.</title>
        <authorList>
            <person name="Jeong J.-H."/>
            <person name="Song I."/>
            <person name="Kim S."/>
            <person name="Choi T."/>
            <person name="Kim D."/>
            <person name="Ryu S."/>
            <person name="Kim W."/>
        </authorList>
    </citation>
    <scope>NUCLEOTIDE SEQUENCE [LARGE SCALE GENOMIC DNA]</scope>
    <source>
        <tissue evidence="2">Muscle</tissue>
    </source>
</reference>
<keyword evidence="3" id="KW-1185">Reference proteome</keyword>